<dbReference type="GO" id="GO:0008745">
    <property type="term" value="F:N-acetylmuramoyl-L-alanine amidase activity"/>
    <property type="evidence" value="ECO:0007669"/>
    <property type="project" value="InterPro"/>
</dbReference>
<dbReference type="PANTHER" id="PTHR30404">
    <property type="entry name" value="N-ACETYLMURAMOYL-L-ALANINE AMIDASE"/>
    <property type="match status" value="1"/>
</dbReference>
<dbReference type="GO" id="GO:0009253">
    <property type="term" value="P:peptidoglycan catabolic process"/>
    <property type="evidence" value="ECO:0007669"/>
    <property type="project" value="InterPro"/>
</dbReference>
<proteinExistence type="predicted"/>
<accession>F4A2U9</accession>
<dbReference type="GO" id="GO:0071555">
    <property type="term" value="P:cell wall organization"/>
    <property type="evidence" value="ECO:0007669"/>
    <property type="project" value="UniProtKB-KW"/>
</dbReference>
<dbReference type="SUPFAM" id="SSF53187">
    <property type="entry name" value="Zn-dependent exopeptidases"/>
    <property type="match status" value="2"/>
</dbReference>
<dbReference type="Proteomes" id="UP000008457">
    <property type="component" value="Chromosome"/>
</dbReference>
<dbReference type="EMBL" id="CP002360">
    <property type="protein sequence ID" value="AEE97292.1"/>
    <property type="molecule type" value="Genomic_DNA"/>
</dbReference>
<dbReference type="eggNOG" id="COG0860">
    <property type="taxonomic scope" value="Bacteria"/>
</dbReference>
<dbReference type="Gene3D" id="3.40.630.40">
    <property type="entry name" value="Zn-dependent exopeptidases"/>
    <property type="match status" value="2"/>
</dbReference>
<name>F4A2U9_MAHA5</name>
<evidence type="ECO:0000256" key="4">
    <source>
        <dbReference type="SAM" id="Phobius"/>
    </source>
</evidence>
<dbReference type="InterPro" id="IPR002508">
    <property type="entry name" value="MurNAc-LAA_cat"/>
</dbReference>
<keyword evidence="1 6" id="KW-0378">Hydrolase</keyword>
<dbReference type="eggNOG" id="COG3103">
    <property type="taxonomic scope" value="Bacteria"/>
</dbReference>
<dbReference type="OrthoDB" id="9812962at2"/>
<keyword evidence="7" id="KW-1185">Reference proteome</keyword>
<protein>
    <submittedName>
        <fullName evidence="6">Cell wall hydrolase/autolysin</fullName>
    </submittedName>
</protein>
<dbReference type="InterPro" id="IPR050695">
    <property type="entry name" value="N-acetylmuramoyl_amidase_3"/>
</dbReference>
<dbReference type="PROSITE" id="PS51781">
    <property type="entry name" value="SH3B"/>
    <property type="match status" value="2"/>
</dbReference>
<feature type="transmembrane region" description="Helical" evidence="4">
    <location>
        <begin position="12"/>
        <end position="32"/>
    </location>
</feature>
<dbReference type="STRING" id="697281.Mahau_2120"/>
<gene>
    <name evidence="6" type="ordered locus">Mahau_2120</name>
</gene>
<keyword evidence="4" id="KW-1133">Transmembrane helix</keyword>
<evidence type="ECO:0000256" key="2">
    <source>
        <dbReference type="ARBA" id="ARBA00023316"/>
    </source>
</evidence>
<feature type="domain" description="SH3b" evidence="5">
    <location>
        <begin position="114"/>
        <end position="177"/>
    </location>
</feature>
<dbReference type="InterPro" id="IPR003646">
    <property type="entry name" value="SH3-like_bac-type"/>
</dbReference>
<reference evidence="6 7" key="2">
    <citation type="journal article" date="2011" name="Stand. Genomic Sci.">
        <title>Complete genome sequence of Mahella australiensis type strain (50-1 BON).</title>
        <authorList>
            <person name="Sikorski J."/>
            <person name="Teshima H."/>
            <person name="Nolan M."/>
            <person name="Lucas S."/>
            <person name="Hammon N."/>
            <person name="Deshpande S."/>
            <person name="Cheng J.F."/>
            <person name="Pitluck S."/>
            <person name="Liolios K."/>
            <person name="Pagani I."/>
            <person name="Ivanova N."/>
            <person name="Huntemann M."/>
            <person name="Mavromatis K."/>
            <person name="Ovchinikova G."/>
            <person name="Pati A."/>
            <person name="Tapia R."/>
            <person name="Han C."/>
            <person name="Goodwin L."/>
            <person name="Chen A."/>
            <person name="Palaniappan K."/>
            <person name="Land M."/>
            <person name="Hauser L."/>
            <person name="Ngatchou-Djao O.D."/>
            <person name="Rohde M."/>
            <person name="Pukall R."/>
            <person name="Spring S."/>
            <person name="Abt B."/>
            <person name="Goker M."/>
            <person name="Detter J.C."/>
            <person name="Woyke T."/>
            <person name="Bristow J."/>
            <person name="Markowitz V."/>
            <person name="Hugenholtz P."/>
            <person name="Eisen J.A."/>
            <person name="Kyrpides N.C."/>
            <person name="Klenk H.P."/>
            <person name="Lapidus A."/>
        </authorList>
    </citation>
    <scope>NUCLEOTIDE SEQUENCE [LARGE SCALE GENOMIC DNA]</scope>
    <source>
        <strain evidence="7">DSM 15567 / CIP 107919 / 50-1 BON</strain>
    </source>
</reference>
<dbReference type="GO" id="GO:0030288">
    <property type="term" value="C:outer membrane-bounded periplasmic space"/>
    <property type="evidence" value="ECO:0007669"/>
    <property type="project" value="TreeGrafter"/>
</dbReference>
<evidence type="ECO:0000256" key="1">
    <source>
        <dbReference type="ARBA" id="ARBA00022801"/>
    </source>
</evidence>
<feature type="coiled-coil region" evidence="3">
    <location>
        <begin position="267"/>
        <end position="315"/>
    </location>
</feature>
<dbReference type="PANTHER" id="PTHR30404:SF0">
    <property type="entry name" value="N-ACETYLMURAMOYL-L-ALANINE AMIDASE AMIC"/>
    <property type="match status" value="1"/>
</dbReference>
<keyword evidence="4" id="KW-0472">Membrane</keyword>
<dbReference type="SMART" id="SM00646">
    <property type="entry name" value="Ami_3"/>
    <property type="match status" value="1"/>
</dbReference>
<dbReference type="Pfam" id="PF01520">
    <property type="entry name" value="Amidase_3"/>
    <property type="match status" value="2"/>
</dbReference>
<dbReference type="HOGENOM" id="CLU_467560_0_0_9"/>
<dbReference type="Gene3D" id="2.30.30.40">
    <property type="entry name" value="SH3 Domains"/>
    <property type="match status" value="2"/>
</dbReference>
<dbReference type="Pfam" id="PF08239">
    <property type="entry name" value="SH3_3"/>
    <property type="match status" value="2"/>
</dbReference>
<dbReference type="KEGG" id="mas:Mahau_2120"/>
<reference evidence="7" key="1">
    <citation type="submission" date="2010-11" db="EMBL/GenBank/DDBJ databases">
        <title>The complete genome of Mahella australiensis DSM 15567.</title>
        <authorList>
            <consortium name="US DOE Joint Genome Institute (JGI-PGF)"/>
            <person name="Lucas S."/>
            <person name="Copeland A."/>
            <person name="Lapidus A."/>
            <person name="Bruce D."/>
            <person name="Goodwin L."/>
            <person name="Pitluck S."/>
            <person name="Kyrpides N."/>
            <person name="Mavromatis K."/>
            <person name="Pagani I."/>
            <person name="Ivanova N."/>
            <person name="Teshima H."/>
            <person name="Brettin T."/>
            <person name="Detter J.C."/>
            <person name="Han C."/>
            <person name="Tapia R."/>
            <person name="Land M."/>
            <person name="Hauser L."/>
            <person name="Markowitz V."/>
            <person name="Cheng J.-F."/>
            <person name="Hugenholtz P."/>
            <person name="Woyke T."/>
            <person name="Wu D."/>
            <person name="Spring S."/>
            <person name="Pukall R."/>
            <person name="Steenblock K."/>
            <person name="Schneider S."/>
            <person name="Klenk H.-P."/>
            <person name="Eisen J.A."/>
        </authorList>
    </citation>
    <scope>NUCLEOTIDE SEQUENCE [LARGE SCALE GENOMIC DNA]</scope>
    <source>
        <strain evidence="7">DSM 15567 / CIP 107919 / 50-1 BON</strain>
    </source>
</reference>
<evidence type="ECO:0000313" key="7">
    <source>
        <dbReference type="Proteomes" id="UP000008457"/>
    </source>
</evidence>
<dbReference type="SMART" id="SM00287">
    <property type="entry name" value="SH3b"/>
    <property type="match status" value="2"/>
</dbReference>
<sequence>MTEDKIILKSRLFLWAAIIAIAMLAAATLGIGSAKAANGTVEVTVSPGSRANIRSAASLNSGIIGKATRGQRFTYVDTIGSFFKIQYNGTTAYLHNSVAKAISTAQPVPSRSSAQTGTVKVNTTLNVRSGAGTQYKVVGSLKNGTKVEVLSKSGSWYQIKYGSITGYVSEQYLVVSGTSSTPAPTPTPVPAPEPQPGILSGKVVFIDAGHGGTDPGTTNAGYKEKDLNLAVANKTVELLRQAGATVIPTRTADVTVELYDRTAMVNKYILEQEKKVAERELADLQKTLNKEIAQKQSLEQQKKVLQERLLYLDDQAYKLNVAISAWKNLQDIKSDVNVNPSALSEAEKRYNDAVAALDDEYMPEQNDNDVEATLTAYRDAVRAEIDDIEDKSIPALNKAIDEVNAKLKKVSDKEKYISDINGYIASFTWVLNNNQGNTSKTGYPSKADMIKIFDIEKKYQDNIIFVSIHGNSTGTSSGNARGAQVYYMAHNTSTYYNGYNTAERYRLAETLLEEVPKANGLSRNLKYPSPENFAVLREANVVSALIELGFLNNTDDRALLMNPTVQHNSAVGIYNAIVKYFND</sequence>
<evidence type="ECO:0000313" key="6">
    <source>
        <dbReference type="EMBL" id="AEE97292.1"/>
    </source>
</evidence>
<keyword evidence="2" id="KW-0961">Cell wall biogenesis/degradation</keyword>
<dbReference type="RefSeq" id="WP_013781720.1">
    <property type="nucleotide sequence ID" value="NC_015520.1"/>
</dbReference>
<evidence type="ECO:0000259" key="5">
    <source>
        <dbReference type="PROSITE" id="PS51781"/>
    </source>
</evidence>
<feature type="domain" description="SH3b" evidence="5">
    <location>
        <begin position="40"/>
        <end position="106"/>
    </location>
</feature>
<evidence type="ECO:0000256" key="3">
    <source>
        <dbReference type="SAM" id="Coils"/>
    </source>
</evidence>
<dbReference type="CDD" id="cd02696">
    <property type="entry name" value="MurNAc-LAA"/>
    <property type="match status" value="1"/>
</dbReference>
<dbReference type="AlphaFoldDB" id="F4A2U9"/>
<keyword evidence="3" id="KW-0175">Coiled coil</keyword>
<organism evidence="6 7">
    <name type="scientific">Mahella australiensis (strain DSM 15567 / CIP 107919 / 50-1 BON)</name>
    <dbReference type="NCBI Taxonomy" id="697281"/>
    <lineage>
        <taxon>Bacteria</taxon>
        <taxon>Bacillati</taxon>
        <taxon>Bacillota</taxon>
        <taxon>Clostridia</taxon>
        <taxon>Thermoanaerobacterales</taxon>
        <taxon>Thermoanaerobacterales Family IV. Incertae Sedis</taxon>
        <taxon>Mahella</taxon>
    </lineage>
</organism>
<keyword evidence="4" id="KW-0812">Transmembrane</keyword>